<dbReference type="SUPFAM" id="SSF56645">
    <property type="entry name" value="Acyl-CoA dehydrogenase NM domain-like"/>
    <property type="match status" value="1"/>
</dbReference>
<dbReference type="PANTHER" id="PTHR10909">
    <property type="entry name" value="ELECTRON TRANSPORT OXIDOREDUCTASE"/>
    <property type="match status" value="1"/>
</dbReference>
<dbReference type="EMBL" id="WWBZ02000051">
    <property type="protein sequence ID" value="KAF4304305.1"/>
    <property type="molecule type" value="Genomic_DNA"/>
</dbReference>
<dbReference type="InterPro" id="IPR036250">
    <property type="entry name" value="AcylCo_DH-like_C"/>
</dbReference>
<dbReference type="PANTHER" id="PTHR10909:SF382">
    <property type="entry name" value="ACYL-COENZYME A OXIDASE"/>
    <property type="match status" value="1"/>
</dbReference>
<dbReference type="GO" id="GO:0005504">
    <property type="term" value="F:fatty acid binding"/>
    <property type="evidence" value="ECO:0007669"/>
    <property type="project" value="TreeGrafter"/>
</dbReference>
<evidence type="ECO:0000313" key="2">
    <source>
        <dbReference type="EMBL" id="KAF4304305.1"/>
    </source>
</evidence>
<dbReference type="GO" id="GO:0033540">
    <property type="term" value="P:fatty acid beta-oxidation using acyl-CoA oxidase"/>
    <property type="evidence" value="ECO:0007669"/>
    <property type="project" value="TreeGrafter"/>
</dbReference>
<name>A0A8H4INB4_9PEZI</name>
<dbReference type="Gene3D" id="1.20.140.10">
    <property type="entry name" value="Butyryl-CoA Dehydrogenase, subunit A, domain 3"/>
    <property type="match status" value="1"/>
</dbReference>
<dbReference type="GO" id="GO:0071949">
    <property type="term" value="F:FAD binding"/>
    <property type="evidence" value="ECO:0007669"/>
    <property type="project" value="InterPro"/>
</dbReference>
<proteinExistence type="predicted"/>
<organism evidence="2 3">
    <name type="scientific">Botryosphaeria dothidea</name>
    <dbReference type="NCBI Taxonomy" id="55169"/>
    <lineage>
        <taxon>Eukaryota</taxon>
        <taxon>Fungi</taxon>
        <taxon>Dikarya</taxon>
        <taxon>Ascomycota</taxon>
        <taxon>Pezizomycotina</taxon>
        <taxon>Dothideomycetes</taxon>
        <taxon>Dothideomycetes incertae sedis</taxon>
        <taxon>Botryosphaeriales</taxon>
        <taxon>Botryosphaeriaceae</taxon>
        <taxon>Botryosphaeria</taxon>
    </lineage>
</organism>
<gene>
    <name evidence="2" type="ORF">GTA08_BOTSDO07365</name>
</gene>
<evidence type="ECO:0000313" key="3">
    <source>
        <dbReference type="Proteomes" id="UP000572817"/>
    </source>
</evidence>
<reference evidence="2" key="1">
    <citation type="submission" date="2020-04" db="EMBL/GenBank/DDBJ databases">
        <title>Genome Assembly and Annotation of Botryosphaeria dothidea sdau 11-99, a Latent Pathogen of Apple Fruit Ring Rot in China.</title>
        <authorList>
            <person name="Yu C."/>
            <person name="Diao Y."/>
            <person name="Lu Q."/>
            <person name="Zhao J."/>
            <person name="Cui S."/>
            <person name="Peng C."/>
            <person name="He B."/>
            <person name="Liu H."/>
        </authorList>
    </citation>
    <scope>NUCLEOTIDE SEQUENCE [LARGE SCALE GENOMIC DNA]</scope>
    <source>
        <strain evidence="2">Sdau11-99</strain>
    </source>
</reference>
<dbReference type="AlphaFoldDB" id="A0A8H4INB4"/>
<dbReference type="GO" id="GO:0005777">
    <property type="term" value="C:peroxisome"/>
    <property type="evidence" value="ECO:0007669"/>
    <property type="project" value="InterPro"/>
</dbReference>
<dbReference type="InterPro" id="IPR055060">
    <property type="entry name" value="ACOX_C_alpha1"/>
</dbReference>
<dbReference type="Pfam" id="PF22924">
    <property type="entry name" value="ACOX_C_alpha1"/>
    <property type="match status" value="1"/>
</dbReference>
<keyword evidence="3" id="KW-1185">Reference proteome</keyword>
<protein>
    <submittedName>
        <fullName evidence="2">Acyl- oxidase protein</fullName>
    </submittedName>
</protein>
<dbReference type="Gene3D" id="2.40.110.10">
    <property type="entry name" value="Butyryl-CoA Dehydrogenase, subunit A, domain 2"/>
    <property type="match status" value="1"/>
</dbReference>
<feature type="domain" description="Acyl-CoA oxidase C-alpha1" evidence="1">
    <location>
        <begin position="284"/>
        <end position="412"/>
    </location>
</feature>
<sequence>MTFSSFLQPHAIIHQTESDPNEEMLTSETLLSAEPFIARSKCTFSSPEEIRNAYDVARLICRHYALSAQDILHLTPKFWAFHLDTIHMESTSAMILLCIHYNLCIGTLAQYHEAHPDLELLLEELARFDINGQFMLTEVGHGLDAANLETTVTLQTDGSFELHSPSRQAAKYMPPAIPVAGMRRGAIVFARLVARGEDRGVRPFWVMLNDGNNMEQGVFTRVLPRRAGSQGLDHAITMFERKWLPPSALLGSLGKPANGRLHFLSIISRVAVGTLALSMLNIPALKTSAYLAGAYSMRRAITSADNKQTPIIQFRTQQRPILHAFAQAAVYEASAKYCTELFVASRQETVRHAVATAFKAAITSATQETLVQLSDRCGAQGLFEHNGIIRSQLVMRGNSIAEGDVLVLSIRLLSELLLERYTVPPSQNPESLISMYEKGLLEEARSIWKDAPPGDSSHRGKHFNNNILPLALPIVETIGFRLAYDAALVHNISPDLVAVFEAGVVLRGSSWFVEHLGMKRRKILAQEERALSELLPRLDGLIEGSVAKRYSTAPMLSDESWEQFVDLLPTFEPPLEESLMSGLEPLTMKILARL</sequence>
<dbReference type="GO" id="GO:0003997">
    <property type="term" value="F:acyl-CoA oxidase activity"/>
    <property type="evidence" value="ECO:0007669"/>
    <property type="project" value="InterPro"/>
</dbReference>
<dbReference type="InterPro" id="IPR009100">
    <property type="entry name" value="AcylCoA_DH/oxidase_NM_dom_sf"/>
</dbReference>
<dbReference type="OrthoDB" id="538336at2759"/>
<dbReference type="SUPFAM" id="SSF47203">
    <property type="entry name" value="Acyl-CoA dehydrogenase C-terminal domain-like"/>
    <property type="match status" value="1"/>
</dbReference>
<accession>A0A8H4INB4</accession>
<dbReference type="InterPro" id="IPR046373">
    <property type="entry name" value="Acyl-CoA_Oxase/DH_mid-dom_sf"/>
</dbReference>
<dbReference type="Proteomes" id="UP000572817">
    <property type="component" value="Unassembled WGS sequence"/>
</dbReference>
<comment type="caution">
    <text evidence="2">The sequence shown here is derived from an EMBL/GenBank/DDBJ whole genome shotgun (WGS) entry which is preliminary data.</text>
</comment>
<evidence type="ECO:0000259" key="1">
    <source>
        <dbReference type="Pfam" id="PF22924"/>
    </source>
</evidence>
<dbReference type="GO" id="GO:0055088">
    <property type="term" value="P:lipid homeostasis"/>
    <property type="evidence" value="ECO:0007669"/>
    <property type="project" value="TreeGrafter"/>
</dbReference>
<dbReference type="InterPro" id="IPR012258">
    <property type="entry name" value="Acyl-CoA_oxidase"/>
</dbReference>